<feature type="region of interest" description="Disordered" evidence="1">
    <location>
        <begin position="297"/>
        <end position="321"/>
    </location>
</feature>
<dbReference type="AlphaFoldDB" id="A0A7W4KGC8"/>
<sequence length="321" mass="34896">MTLQLDRTPGTVSSAHRDFLAAVGERLGQAHMAFFATPVAESGETVWSAHGRDSRAFADLDPAGREAMRRYAGSVISDIRRVAEGEDGVIRRHFAVMRRIPSLDCLYAVDGRAVVTRWGTAEAADPLGALDDGRPFVIRQGFPKLPPRLLSSALAGTAFGFLIAALMLRAMPLTPACAVAVRPAAVDLPREKWRSHDLSMLKGCWHRISNMKTQDIVTGAKTPVREWTFCFADDGMTGQQSLYYSNGGACRGDIATRFDGDILVISAERCIDKARHSTFVRTIYRCTRDDDQRATCPGYADDPGVPSPSPPGVGVFQRAGP</sequence>
<protein>
    <submittedName>
        <fullName evidence="2">Uncharacterized protein</fullName>
    </submittedName>
</protein>
<comment type="caution">
    <text evidence="2">The sequence shown here is derived from an EMBL/GenBank/DDBJ whole genome shotgun (WGS) entry which is preliminary data.</text>
</comment>
<dbReference type="RefSeq" id="WP_182950965.1">
    <property type="nucleotide sequence ID" value="NZ_JABEQK010000015.1"/>
</dbReference>
<evidence type="ECO:0000313" key="2">
    <source>
        <dbReference type="EMBL" id="MBB2206428.1"/>
    </source>
</evidence>
<dbReference type="Proteomes" id="UP000540556">
    <property type="component" value="Unassembled WGS sequence"/>
</dbReference>
<evidence type="ECO:0000256" key="1">
    <source>
        <dbReference type="SAM" id="MobiDB-lite"/>
    </source>
</evidence>
<accession>A0A7W4KGC8</accession>
<name>A0A7W4KGC8_9PROT</name>
<keyword evidence="3" id="KW-1185">Reference proteome</keyword>
<reference evidence="2 3" key="1">
    <citation type="submission" date="2020-04" db="EMBL/GenBank/DDBJ databases">
        <title>Description of novel Gluconacetobacter.</title>
        <authorList>
            <person name="Sombolestani A."/>
        </authorList>
    </citation>
    <scope>NUCLEOTIDE SEQUENCE [LARGE SCALE GENOMIC DNA]</scope>
    <source>
        <strain evidence="2 3">LMG 27800</strain>
    </source>
</reference>
<organism evidence="2 3">
    <name type="scientific">Gluconacetobacter takamatsuzukensis</name>
    <dbReference type="NCBI Taxonomy" id="1286190"/>
    <lineage>
        <taxon>Bacteria</taxon>
        <taxon>Pseudomonadati</taxon>
        <taxon>Pseudomonadota</taxon>
        <taxon>Alphaproteobacteria</taxon>
        <taxon>Acetobacterales</taxon>
        <taxon>Acetobacteraceae</taxon>
        <taxon>Gluconacetobacter</taxon>
    </lineage>
</organism>
<dbReference type="EMBL" id="JABEQK010000015">
    <property type="protein sequence ID" value="MBB2206428.1"/>
    <property type="molecule type" value="Genomic_DNA"/>
</dbReference>
<evidence type="ECO:0000313" key="3">
    <source>
        <dbReference type="Proteomes" id="UP000540556"/>
    </source>
</evidence>
<proteinExistence type="predicted"/>
<gene>
    <name evidence="2" type="ORF">HLH27_15600</name>
</gene>